<dbReference type="NCBIfam" id="NF008453">
    <property type="entry name" value="PRK11308.1"/>
    <property type="match status" value="2"/>
</dbReference>
<reference evidence="12 13" key="1">
    <citation type="journal article" date="2022" name="Int. J. Syst. Evol. Microbiol.">
        <title>Pseudomonas aegrilactucae sp. nov. and Pseudomonas morbosilactucae sp. nov., pathogens causing bacterial rot of lettuce in Japan.</title>
        <authorList>
            <person name="Sawada H."/>
            <person name="Fujikawa T."/>
            <person name="Satou M."/>
        </authorList>
    </citation>
    <scope>NUCLEOTIDE SEQUENCE [LARGE SCALE GENOMIC DNA]</scope>
    <source>
        <strain evidence="12 13">MAFF 302046</strain>
    </source>
</reference>
<dbReference type="CDD" id="cd03257">
    <property type="entry name" value="ABC_NikE_OppD_transporters"/>
    <property type="match status" value="2"/>
</dbReference>
<dbReference type="SUPFAM" id="SSF52540">
    <property type="entry name" value="P-loop containing nucleoside triphosphate hydrolases"/>
    <property type="match status" value="2"/>
</dbReference>
<feature type="domain" description="ABC transporter" evidence="11">
    <location>
        <begin position="8"/>
        <end position="259"/>
    </location>
</feature>
<dbReference type="InterPro" id="IPR017871">
    <property type="entry name" value="ABC_transporter-like_CS"/>
</dbReference>
<dbReference type="SMART" id="SM00382">
    <property type="entry name" value="AAA"/>
    <property type="match status" value="2"/>
</dbReference>
<name>A0ABT0JFB9_9PSED</name>
<evidence type="ECO:0000256" key="5">
    <source>
        <dbReference type="ARBA" id="ARBA00022741"/>
    </source>
</evidence>
<evidence type="ECO:0000313" key="13">
    <source>
        <dbReference type="Proteomes" id="UP001155163"/>
    </source>
</evidence>
<keyword evidence="3" id="KW-0813">Transport</keyword>
<dbReference type="InterPro" id="IPR003593">
    <property type="entry name" value="AAA+_ATPase"/>
</dbReference>
<evidence type="ECO:0000256" key="7">
    <source>
        <dbReference type="ARBA" id="ARBA00023136"/>
    </source>
</evidence>
<dbReference type="InterPro" id="IPR013563">
    <property type="entry name" value="Oligopep_ABC_C"/>
</dbReference>
<evidence type="ECO:0000256" key="9">
    <source>
        <dbReference type="ARBA" id="ARBA00047356"/>
    </source>
</evidence>
<dbReference type="Pfam" id="PF00005">
    <property type="entry name" value="ABC_tran"/>
    <property type="match status" value="2"/>
</dbReference>
<evidence type="ECO:0000256" key="1">
    <source>
        <dbReference type="ARBA" id="ARBA00004417"/>
    </source>
</evidence>
<accession>A0ABT0JFB9</accession>
<comment type="caution">
    <text evidence="12">The sequence shown here is derived from an EMBL/GenBank/DDBJ whole genome shotgun (WGS) entry which is preliminary data.</text>
</comment>
<dbReference type="GO" id="GO:0005524">
    <property type="term" value="F:ATP binding"/>
    <property type="evidence" value="ECO:0007669"/>
    <property type="project" value="UniProtKB-KW"/>
</dbReference>
<organism evidence="12 13">
    <name type="scientific">Pseudomonas morbosilactucae</name>
    <dbReference type="NCBI Taxonomy" id="2938197"/>
    <lineage>
        <taxon>Bacteria</taxon>
        <taxon>Pseudomonadati</taxon>
        <taxon>Pseudomonadota</taxon>
        <taxon>Gammaproteobacteria</taxon>
        <taxon>Pseudomonadales</taxon>
        <taxon>Pseudomonadaceae</taxon>
        <taxon>Pseudomonas</taxon>
    </lineage>
</organism>
<comment type="catalytic activity">
    <reaction evidence="9">
        <text>a dipeptide(out) + ATP + H2O = a dipeptide(in) + ADP + phosphate + H(+)</text>
        <dbReference type="Rhea" id="RHEA:23120"/>
        <dbReference type="ChEBI" id="CHEBI:15377"/>
        <dbReference type="ChEBI" id="CHEBI:15378"/>
        <dbReference type="ChEBI" id="CHEBI:30616"/>
        <dbReference type="ChEBI" id="CHEBI:43474"/>
        <dbReference type="ChEBI" id="CHEBI:90799"/>
        <dbReference type="ChEBI" id="CHEBI:456216"/>
        <dbReference type="EC" id="7.4.2.9"/>
    </reaction>
</comment>
<dbReference type="InterPro" id="IPR003439">
    <property type="entry name" value="ABC_transporter-like_ATP-bd"/>
</dbReference>
<evidence type="ECO:0000256" key="3">
    <source>
        <dbReference type="ARBA" id="ARBA00022448"/>
    </source>
</evidence>
<evidence type="ECO:0000256" key="8">
    <source>
        <dbReference type="ARBA" id="ARBA00038852"/>
    </source>
</evidence>
<dbReference type="InterPro" id="IPR027417">
    <property type="entry name" value="P-loop_NTPase"/>
</dbReference>
<keyword evidence="5" id="KW-0547">Nucleotide-binding</keyword>
<comment type="similarity">
    <text evidence="2">Belongs to the ABC transporter superfamily.</text>
</comment>
<gene>
    <name evidence="12" type="ORF">M1B35_10915</name>
</gene>
<dbReference type="Proteomes" id="UP001155163">
    <property type="component" value="Unassembled WGS sequence"/>
</dbReference>
<dbReference type="NCBIfam" id="NF007739">
    <property type="entry name" value="PRK10419.1"/>
    <property type="match status" value="2"/>
</dbReference>
<dbReference type="InterPro" id="IPR050388">
    <property type="entry name" value="ABC_Ni/Peptide_Import"/>
</dbReference>
<dbReference type="PANTHER" id="PTHR43297:SF2">
    <property type="entry name" value="DIPEPTIDE TRANSPORT ATP-BINDING PROTEIN DPPD"/>
    <property type="match status" value="1"/>
</dbReference>
<sequence>MHTSSQVLRVDNLSIELPAGADRSHAVQGISLEVRKGEILCVIGESGSGKSVLSAAIMGDYAKGLRHSAGHIDFLGQDICAMDDEALRQLRGNRIAMIFQEPMAALNPAIRIGRQVEEIFAIHAPKMPADERRERMLALLESTQLPDPPRIANSFPHQLSGGQCQRVVIAMALAMNPDLLIADEPTTALDVTTQAQVLKLVRDLRGRGQHGILFITHDFGVVAEIADRIAVMEGGRLVEIGERDQVLNAPRHAYTRKLIAAVPALYPELHAPCADGELALRIERLNKVYDVGGRKVQALRDVSLQLPRGKTLAIVGESGSGKSTLVKAAIRLVDSDSGHVWVGDTDFLALSGAALAANRRRIQMIFQDPYGSLNPRHRVGDIIARAARLRGLSAKDAWAEAGDLLEQVGLKRDALNRKPRQFSGGQRQRIGIARALAMRPEVLIADESVSALDVSVQKQVLELLAELQQRLNLSILFITHDLRVAAQISDSIAVMRQGEVVEYGSAEQVLLRPQNPYTQTLLAAAPGAKAIPTSPHEPPLRLIQPSRH</sequence>
<feature type="region of interest" description="Disordered" evidence="10">
    <location>
        <begin position="528"/>
        <end position="548"/>
    </location>
</feature>
<protein>
    <recommendedName>
        <fullName evidence="8">ABC-type dipeptide transporter</fullName>
        <ecNumber evidence="8">7.4.2.9</ecNumber>
    </recommendedName>
</protein>
<dbReference type="RefSeq" id="WP_123331797.1">
    <property type="nucleotide sequence ID" value="NZ_JALQCX010000017.1"/>
</dbReference>
<keyword evidence="4" id="KW-1003">Cell membrane</keyword>
<dbReference type="PROSITE" id="PS00211">
    <property type="entry name" value="ABC_TRANSPORTER_1"/>
    <property type="match status" value="2"/>
</dbReference>
<dbReference type="Pfam" id="PF08352">
    <property type="entry name" value="oligo_HPY"/>
    <property type="match status" value="2"/>
</dbReference>
<keyword evidence="13" id="KW-1185">Reference proteome</keyword>
<evidence type="ECO:0000313" key="12">
    <source>
        <dbReference type="EMBL" id="MCK9814621.1"/>
    </source>
</evidence>
<evidence type="ECO:0000256" key="6">
    <source>
        <dbReference type="ARBA" id="ARBA00022840"/>
    </source>
</evidence>
<reference evidence="12 13" key="2">
    <citation type="journal article" date="2023" name="Plant Pathol.">
        <title>Dismantling and reorganizing Pseudomonas marginalis sensu#lato.</title>
        <authorList>
            <person name="Sawada H."/>
            <person name="Fujikawa T."/>
            <person name="Satou M."/>
        </authorList>
    </citation>
    <scope>NUCLEOTIDE SEQUENCE [LARGE SCALE GENOMIC DNA]</scope>
    <source>
        <strain evidence="12 13">MAFF 302046</strain>
    </source>
</reference>
<dbReference type="PANTHER" id="PTHR43297">
    <property type="entry name" value="OLIGOPEPTIDE TRANSPORT ATP-BINDING PROTEIN APPD"/>
    <property type="match status" value="1"/>
</dbReference>
<keyword evidence="7" id="KW-0472">Membrane</keyword>
<evidence type="ECO:0000256" key="4">
    <source>
        <dbReference type="ARBA" id="ARBA00022475"/>
    </source>
</evidence>
<evidence type="ECO:0000256" key="2">
    <source>
        <dbReference type="ARBA" id="ARBA00005417"/>
    </source>
</evidence>
<dbReference type="Gene3D" id="3.40.50.300">
    <property type="entry name" value="P-loop containing nucleotide triphosphate hydrolases"/>
    <property type="match status" value="2"/>
</dbReference>
<feature type="domain" description="ABC transporter" evidence="11">
    <location>
        <begin position="280"/>
        <end position="522"/>
    </location>
</feature>
<dbReference type="EC" id="7.4.2.9" evidence="8"/>
<keyword evidence="6 12" id="KW-0067">ATP-binding</keyword>
<evidence type="ECO:0000256" key="10">
    <source>
        <dbReference type="SAM" id="MobiDB-lite"/>
    </source>
</evidence>
<dbReference type="EMBL" id="JALQCX010000017">
    <property type="protein sequence ID" value="MCK9814621.1"/>
    <property type="molecule type" value="Genomic_DNA"/>
</dbReference>
<dbReference type="PROSITE" id="PS50893">
    <property type="entry name" value="ABC_TRANSPORTER_2"/>
    <property type="match status" value="2"/>
</dbReference>
<evidence type="ECO:0000259" key="11">
    <source>
        <dbReference type="PROSITE" id="PS50893"/>
    </source>
</evidence>
<proteinExistence type="inferred from homology"/>
<comment type="subcellular location">
    <subcellularLocation>
        <location evidence="1">Cell inner membrane</location>
        <topology evidence="1">Peripheral membrane protein</topology>
    </subcellularLocation>
</comment>